<dbReference type="EMBL" id="KV784359">
    <property type="protein sequence ID" value="OEU15266.1"/>
    <property type="molecule type" value="Genomic_DNA"/>
</dbReference>
<sequence length="507" mass="57415">MVAHTTQAQNNKEYLLYVVIRIIHHATTYLQSNNAEQNSTVAIALSDNVDDNKRLDNNVPLWKRQLPFPLCNKTKTLQRIFVPGPGPGRNDNHGIVDNNRDCGVEVILLGTAHVSKDSSRDVRQLLESMEPDAIFVELCYQRLPLLVETTSTTEDDDDDDENSNTIHSEDGIKQDEQEPMKSTGKFWKKWRNVNSREKKKKNKKNNSKSVDTQSLSTIASSLMSNMQEDFADSLDVELGSEFKQAYNYWKTVIGNQDTTPIPSTYVEQNHNNYHNNSDLKQQQQQQQQRPKVVHMILGDRPVSITLTRAWESLRVWGKIKLLVGLFISSLRKPNPEEIKEWMEKILKGDTDLMSESIAELAKHFPTLETVILKERDAYMACKLYQTCRSLLMSDNPVSNSIGREGNNPRRYRLVAIVGAGHIEGICRWLTTGGSLSATSLNDLNKSEPVAASSSPPPPSPQQQQQEQPEDILSQLIQTKSPISDEDQDYLVYEITEINPDLIDDLGI</sequence>
<gene>
    <name evidence="2" type="ORF">FRACYDRAFT_261605</name>
</gene>
<dbReference type="PANTHER" id="PTHR21530:SF7">
    <property type="entry name" value="TRAB DOMAIN-CONTAINING PROTEIN"/>
    <property type="match status" value="1"/>
</dbReference>
<dbReference type="KEGG" id="fcy:FRACYDRAFT_261605"/>
<dbReference type="InterPro" id="IPR002816">
    <property type="entry name" value="TraB/PrgY/GumN_fam"/>
</dbReference>
<dbReference type="CDD" id="cd14726">
    <property type="entry name" value="TraB_PrgY-like"/>
    <property type="match status" value="1"/>
</dbReference>
<name>A0A1E7FAU5_9STRA</name>
<feature type="compositionally biased region" description="Acidic residues" evidence="1">
    <location>
        <begin position="153"/>
        <end position="162"/>
    </location>
</feature>
<dbReference type="Pfam" id="PF01963">
    <property type="entry name" value="TraB_PrgY_gumN"/>
    <property type="match status" value="1"/>
</dbReference>
<evidence type="ECO:0008006" key="4">
    <source>
        <dbReference type="Google" id="ProtNLM"/>
    </source>
</evidence>
<feature type="region of interest" description="Disordered" evidence="1">
    <location>
        <begin position="439"/>
        <end position="470"/>
    </location>
</feature>
<evidence type="ECO:0000313" key="2">
    <source>
        <dbReference type="EMBL" id="OEU15266.1"/>
    </source>
</evidence>
<keyword evidence="3" id="KW-1185">Reference proteome</keyword>
<dbReference type="InParanoid" id="A0A1E7FAU5"/>
<feature type="compositionally biased region" description="Basic and acidic residues" evidence="1">
    <location>
        <begin position="167"/>
        <end position="179"/>
    </location>
</feature>
<feature type="compositionally biased region" description="Polar residues" evidence="1">
    <location>
        <begin position="265"/>
        <end position="280"/>
    </location>
</feature>
<dbReference type="OrthoDB" id="45039at2759"/>
<dbReference type="PANTHER" id="PTHR21530">
    <property type="entry name" value="PHEROMONE SHUTDOWN PROTEIN"/>
    <property type="match status" value="1"/>
</dbReference>
<evidence type="ECO:0000256" key="1">
    <source>
        <dbReference type="SAM" id="MobiDB-lite"/>
    </source>
</evidence>
<evidence type="ECO:0000313" key="3">
    <source>
        <dbReference type="Proteomes" id="UP000095751"/>
    </source>
</evidence>
<reference evidence="2 3" key="1">
    <citation type="submission" date="2016-09" db="EMBL/GenBank/DDBJ databases">
        <title>Extensive genetic diversity and differential bi-allelic expression allows diatom success in the polar Southern Ocean.</title>
        <authorList>
            <consortium name="DOE Joint Genome Institute"/>
            <person name="Mock T."/>
            <person name="Otillar R.P."/>
            <person name="Strauss J."/>
            <person name="Dupont C."/>
            <person name="Frickenhaus S."/>
            <person name="Maumus F."/>
            <person name="Mcmullan M."/>
            <person name="Sanges R."/>
            <person name="Schmutz J."/>
            <person name="Toseland A."/>
            <person name="Valas R."/>
            <person name="Veluchamy A."/>
            <person name="Ward B.J."/>
            <person name="Allen A."/>
            <person name="Barry K."/>
            <person name="Falciatore A."/>
            <person name="Ferrante M."/>
            <person name="Fortunato A.E."/>
            <person name="Gloeckner G."/>
            <person name="Gruber A."/>
            <person name="Hipkin R."/>
            <person name="Janech M."/>
            <person name="Kroth P."/>
            <person name="Leese F."/>
            <person name="Lindquist E."/>
            <person name="Lyon B.R."/>
            <person name="Martin J."/>
            <person name="Mayer C."/>
            <person name="Parker M."/>
            <person name="Quesneville H."/>
            <person name="Raymond J."/>
            <person name="Uhlig C."/>
            <person name="Valentin K.U."/>
            <person name="Worden A.Z."/>
            <person name="Armbrust E.V."/>
            <person name="Bowler C."/>
            <person name="Green B."/>
            <person name="Moulton V."/>
            <person name="Van Oosterhout C."/>
            <person name="Grigoriev I."/>
        </authorList>
    </citation>
    <scope>NUCLEOTIDE SEQUENCE [LARGE SCALE GENOMIC DNA]</scope>
    <source>
        <strain evidence="2 3">CCMP1102</strain>
    </source>
</reference>
<proteinExistence type="predicted"/>
<organism evidence="2 3">
    <name type="scientific">Fragilariopsis cylindrus CCMP1102</name>
    <dbReference type="NCBI Taxonomy" id="635003"/>
    <lineage>
        <taxon>Eukaryota</taxon>
        <taxon>Sar</taxon>
        <taxon>Stramenopiles</taxon>
        <taxon>Ochrophyta</taxon>
        <taxon>Bacillariophyta</taxon>
        <taxon>Bacillariophyceae</taxon>
        <taxon>Bacillariophycidae</taxon>
        <taxon>Bacillariales</taxon>
        <taxon>Bacillariaceae</taxon>
        <taxon>Fragilariopsis</taxon>
    </lineage>
</organism>
<dbReference type="AlphaFoldDB" id="A0A1E7FAU5"/>
<feature type="region of interest" description="Disordered" evidence="1">
    <location>
        <begin position="150"/>
        <end position="188"/>
    </location>
</feature>
<protein>
    <recommendedName>
        <fullName evidence="4">TraB domain-containing protein</fullName>
    </recommendedName>
</protein>
<dbReference type="Proteomes" id="UP000095751">
    <property type="component" value="Unassembled WGS sequence"/>
</dbReference>
<feature type="region of interest" description="Disordered" evidence="1">
    <location>
        <begin position="265"/>
        <end position="288"/>
    </location>
</feature>
<dbReference type="InterPro" id="IPR046345">
    <property type="entry name" value="TraB_PrgY-like"/>
</dbReference>
<accession>A0A1E7FAU5</accession>